<evidence type="ECO:0000313" key="2">
    <source>
        <dbReference type="EMBL" id="RON97563.1"/>
    </source>
</evidence>
<organism evidence="2 3">
    <name type="scientific">Pseudomonas fluorescens</name>
    <dbReference type="NCBI Taxonomy" id="294"/>
    <lineage>
        <taxon>Bacteria</taxon>
        <taxon>Pseudomonadati</taxon>
        <taxon>Pseudomonadota</taxon>
        <taxon>Gammaproteobacteria</taxon>
        <taxon>Pseudomonadales</taxon>
        <taxon>Pseudomonadaceae</taxon>
        <taxon>Pseudomonas</taxon>
    </lineage>
</organism>
<evidence type="ECO:0008006" key="4">
    <source>
        <dbReference type="Google" id="ProtNLM"/>
    </source>
</evidence>
<proteinExistence type="predicted"/>
<dbReference type="InterPro" id="IPR021326">
    <property type="entry name" value="DUF2931"/>
</dbReference>
<name>A0A423NHD3_PSEFL</name>
<dbReference type="EMBL" id="MOBY01000002">
    <property type="protein sequence ID" value="RON97563.1"/>
    <property type="molecule type" value="Genomic_DNA"/>
</dbReference>
<feature type="chain" id="PRO_5019082911" description="DUF2931 family protein" evidence="1">
    <location>
        <begin position="19"/>
        <end position="218"/>
    </location>
</feature>
<evidence type="ECO:0000256" key="1">
    <source>
        <dbReference type="SAM" id="SignalP"/>
    </source>
</evidence>
<reference evidence="2 3" key="1">
    <citation type="submission" date="2016-10" db="EMBL/GenBank/DDBJ databases">
        <title>Comparative genome analysis of multiple Pseudomonas spp. focuses on biocontrol and plant growth promoting traits.</title>
        <authorList>
            <person name="Tao X.-Y."/>
            <person name="Taylor C.G."/>
        </authorList>
    </citation>
    <scope>NUCLEOTIDE SEQUENCE [LARGE SCALE GENOMIC DNA]</scope>
    <source>
        <strain evidence="2 3">2F9</strain>
    </source>
</reference>
<comment type="caution">
    <text evidence="2">The sequence shown here is derived from an EMBL/GenBank/DDBJ whole genome shotgun (WGS) entry which is preliminary data.</text>
</comment>
<dbReference type="Pfam" id="PF11153">
    <property type="entry name" value="DUF2931"/>
    <property type="match status" value="1"/>
</dbReference>
<protein>
    <recommendedName>
        <fullName evidence="4">DUF2931 family protein</fullName>
    </recommendedName>
</protein>
<keyword evidence="1" id="KW-0732">Signal</keyword>
<dbReference type="PROSITE" id="PS51257">
    <property type="entry name" value="PROKAR_LIPOPROTEIN"/>
    <property type="match status" value="1"/>
</dbReference>
<accession>A0A423NHD3</accession>
<gene>
    <name evidence="2" type="ORF">BK672_04495</name>
</gene>
<dbReference type="RefSeq" id="WP_123374934.1">
    <property type="nucleotide sequence ID" value="NZ_MOBY01000002.1"/>
</dbReference>
<dbReference type="Proteomes" id="UP000283650">
    <property type="component" value="Unassembled WGS sequence"/>
</dbReference>
<evidence type="ECO:0000313" key="3">
    <source>
        <dbReference type="Proteomes" id="UP000283650"/>
    </source>
</evidence>
<feature type="signal peptide" evidence="1">
    <location>
        <begin position="1"/>
        <end position="18"/>
    </location>
</feature>
<sequence>MKQIILMLSGLLVAGCQATDPLSAENDPRSDWWGLAFTEPAYMKVWVEDSTVLDIKNRTFFKAGGRTAAGGEPEDGTESARGWGTVSGSGMPVIGAGLPKLIFVRWQSISEQKTYKGFIEIPESARQLMVDSTHRRCPETPERAARYMASLYVGLAPGGVLQAWVRDSCHRPVQVAHAQGEVEPLGPEQGKHGGRYAYPVSEKAKRYIDKFGIPYGSW</sequence>
<dbReference type="AlphaFoldDB" id="A0A423NHD3"/>